<dbReference type="InterPro" id="IPR045851">
    <property type="entry name" value="AMP-bd_C_sf"/>
</dbReference>
<gene>
    <name evidence="6" type="ORF">C8R26_103120</name>
</gene>
<dbReference type="InterPro" id="IPR020806">
    <property type="entry name" value="PKS_PP-bd"/>
</dbReference>
<proteinExistence type="inferred from homology"/>
<dbReference type="GO" id="GO:0043041">
    <property type="term" value="P:amino acid activation for nonribosomal peptide biosynthetic process"/>
    <property type="evidence" value="ECO:0007669"/>
    <property type="project" value="TreeGrafter"/>
</dbReference>
<sequence length="1110" mass="125273">MTNKQDELEQRRARLTPEQRQRLAQRIQTGNQSAQQQVQILRRPTMDSIPLSYAQQRHWFLWRLEPQSTAYHLSSALRLSGELDVAALQTSFRILVQRHESLRTVCRANAHGQAQQVIEAAGDFALQTIDLSDLPLDSRQQRATQEARQIITTPFDLTQGPLLRVAVIRLDAKEHHLIVAMHHIISDAWSNRIIIDELAACYRACLMGEPPQLPELPVQYADYAVWQRNWLEAGEKERQLAYWRTQLGDTHKILQLPVDHARLPVNNYRAAQYNFQLPAPLAAGLRCFAQERGVTLFMALLCGFQMLLYRYSGQNDIRVGVPVANRQRAEAERIVGLFVNTQVLCNRIDSRMTLAAILDQTRDAALGAQTYQDLPFEHLVEALQPERSLHQNPLFQVMFNHLREDYRALYRLPGLTVSEFESGERNAQFELVLDTVEKPDGQIDARFTYAAELFEMDTIQRLSEHYLCLLRHLTGNAQQCLGDVNMLSAAEWKQLANWGVNARRYADAEPVHRLIERCVLEQPDAVALIFQDNELSYTQLNQRANQLAHRLIALGVKPESRVGIALERSIEMIIALLAVLKAGGAYVPLDPDYPAERLQHMIADSGIELLLTQRHVREKIPCAEHCPVLELDTETFADYPDDNPDVTLHPEHLTYIIYTSGSTGKPKGAMNRHGALHNRLVWMQEAFPIGISDTVLQKTPFSFDVSVWEFFWPLMYGARLVIADPGDHRDAGRLIGLVRQHNVTLLHFVPSMLRAFMANTQATTCTNLKYIICSGEALQPEMQQVVFDRLPAVKLHNLYGPTEAAIDVTHWACRQESSSNIPIGRPISTTQTYILDSDLNPVPLGVAGELYLGGAGLARGYLSRPGLTAERFVAALLGNQGKRLYRTGDLARWRRDGQIEYLGRLDHQVKIRGFRIELGEIEAQLLQQPEIREVVVSMYATGQDARLVAYISLHAGKTVDVVLLNEVLRKTLPDYMLPSAVVILDSLPLNANGKIDRNRLPAAEFANVASYESPQGEIEQLLAGIWQEVLGIGQVGRNDHFFRLGGHSLMILQVQQRTQSKHPISLPLRLFFESPVLKDIALAVHTQLSKNTSESGALSQMTELLNTLEN</sequence>
<dbReference type="InterPro" id="IPR001242">
    <property type="entry name" value="Condensation_dom"/>
</dbReference>
<dbReference type="Gene3D" id="3.30.559.30">
    <property type="entry name" value="Nonribosomal peptide synthetase, condensation domain"/>
    <property type="match status" value="1"/>
</dbReference>
<dbReference type="Gene3D" id="3.30.300.30">
    <property type="match status" value="1"/>
</dbReference>
<dbReference type="Pfam" id="PF00668">
    <property type="entry name" value="Condensation"/>
    <property type="match status" value="1"/>
</dbReference>
<dbReference type="Gene3D" id="2.30.38.10">
    <property type="entry name" value="Luciferase, Domain 3"/>
    <property type="match status" value="1"/>
</dbReference>
<dbReference type="RefSeq" id="WP_107802320.1">
    <property type="nucleotide sequence ID" value="NZ_QAOI01000003.1"/>
</dbReference>
<dbReference type="PROSITE" id="PS00455">
    <property type="entry name" value="AMP_BINDING"/>
    <property type="match status" value="1"/>
</dbReference>
<dbReference type="FunFam" id="3.30.300.30:FF:000010">
    <property type="entry name" value="Enterobactin synthetase component F"/>
    <property type="match status" value="1"/>
</dbReference>
<evidence type="ECO:0000313" key="7">
    <source>
        <dbReference type="Proteomes" id="UP000244128"/>
    </source>
</evidence>
<dbReference type="NCBIfam" id="TIGR01733">
    <property type="entry name" value="AA-adenyl-dom"/>
    <property type="match status" value="1"/>
</dbReference>
<evidence type="ECO:0000313" key="6">
    <source>
        <dbReference type="EMBL" id="PTQ78358.1"/>
    </source>
</evidence>
<dbReference type="FunFam" id="3.40.50.980:FF:000002">
    <property type="entry name" value="Enterobactin synthetase component F"/>
    <property type="match status" value="1"/>
</dbReference>
<reference evidence="6 7" key="1">
    <citation type="submission" date="2018-04" db="EMBL/GenBank/DDBJ databases">
        <title>Active sludge and wastewater microbial communities from Klosterneuburg, Austria.</title>
        <authorList>
            <person name="Wagner M."/>
        </authorList>
    </citation>
    <scope>NUCLEOTIDE SEQUENCE [LARGE SCALE GENOMIC DNA]</scope>
    <source>
        <strain evidence="6 7">Nm49</strain>
    </source>
</reference>
<dbReference type="FunFam" id="3.30.559.10:FF:000012">
    <property type="entry name" value="Non-ribosomal peptide synthetase"/>
    <property type="match status" value="1"/>
</dbReference>
<dbReference type="EMBL" id="QAOI01000003">
    <property type="protein sequence ID" value="PTQ78358.1"/>
    <property type="molecule type" value="Genomic_DNA"/>
</dbReference>
<dbReference type="GO" id="GO:0031177">
    <property type="term" value="F:phosphopantetheine binding"/>
    <property type="evidence" value="ECO:0007669"/>
    <property type="project" value="InterPro"/>
</dbReference>
<comment type="cofactor">
    <cofactor evidence="1">
        <name>pantetheine 4'-phosphate</name>
        <dbReference type="ChEBI" id="CHEBI:47942"/>
    </cofactor>
</comment>
<dbReference type="AlphaFoldDB" id="A0A2T5I3K7"/>
<dbReference type="PANTHER" id="PTHR45527">
    <property type="entry name" value="NONRIBOSOMAL PEPTIDE SYNTHETASE"/>
    <property type="match status" value="1"/>
</dbReference>
<dbReference type="GO" id="GO:0005829">
    <property type="term" value="C:cytosol"/>
    <property type="evidence" value="ECO:0007669"/>
    <property type="project" value="TreeGrafter"/>
</dbReference>
<feature type="domain" description="Carrier" evidence="5">
    <location>
        <begin position="1013"/>
        <end position="1088"/>
    </location>
</feature>
<dbReference type="PROSITE" id="PS50075">
    <property type="entry name" value="CARRIER"/>
    <property type="match status" value="1"/>
</dbReference>
<dbReference type="GO" id="GO:0044550">
    <property type="term" value="P:secondary metabolite biosynthetic process"/>
    <property type="evidence" value="ECO:0007669"/>
    <property type="project" value="UniProtKB-ARBA"/>
</dbReference>
<dbReference type="Pfam" id="PF13193">
    <property type="entry name" value="AMP-binding_C"/>
    <property type="match status" value="1"/>
</dbReference>
<dbReference type="Gene3D" id="3.30.559.10">
    <property type="entry name" value="Chloramphenicol acetyltransferase-like domain"/>
    <property type="match status" value="1"/>
</dbReference>
<comment type="caution">
    <text evidence="6">The sequence shown here is derived from an EMBL/GenBank/DDBJ whole genome shotgun (WGS) entry which is preliminary data.</text>
</comment>
<dbReference type="SUPFAM" id="SSF47336">
    <property type="entry name" value="ACP-like"/>
    <property type="match status" value="1"/>
</dbReference>
<dbReference type="InterPro" id="IPR025110">
    <property type="entry name" value="AMP-bd_C"/>
</dbReference>
<dbReference type="SMART" id="SM00823">
    <property type="entry name" value="PKS_PP"/>
    <property type="match status" value="1"/>
</dbReference>
<dbReference type="CDD" id="cd19531">
    <property type="entry name" value="LCL_NRPS-like"/>
    <property type="match status" value="1"/>
</dbReference>
<evidence type="ECO:0000256" key="1">
    <source>
        <dbReference type="ARBA" id="ARBA00001957"/>
    </source>
</evidence>
<dbReference type="Pfam" id="PF00550">
    <property type="entry name" value="PP-binding"/>
    <property type="match status" value="1"/>
</dbReference>
<dbReference type="CDD" id="cd05930">
    <property type="entry name" value="A_NRPS"/>
    <property type="match status" value="1"/>
</dbReference>
<organism evidence="6 7">
    <name type="scientific">Nitrosomonas oligotropha</name>
    <dbReference type="NCBI Taxonomy" id="42354"/>
    <lineage>
        <taxon>Bacteria</taxon>
        <taxon>Pseudomonadati</taxon>
        <taxon>Pseudomonadota</taxon>
        <taxon>Betaproteobacteria</taxon>
        <taxon>Nitrosomonadales</taxon>
        <taxon>Nitrosomonadaceae</taxon>
        <taxon>Nitrosomonas</taxon>
    </lineage>
</organism>
<evidence type="ECO:0000256" key="3">
    <source>
        <dbReference type="ARBA" id="ARBA00022450"/>
    </source>
</evidence>
<keyword evidence="3" id="KW-0596">Phosphopantetheine</keyword>
<dbReference type="Proteomes" id="UP000244128">
    <property type="component" value="Unassembled WGS sequence"/>
</dbReference>
<dbReference type="InterPro" id="IPR020845">
    <property type="entry name" value="AMP-binding_CS"/>
</dbReference>
<dbReference type="SUPFAM" id="SSF52777">
    <property type="entry name" value="CoA-dependent acyltransferases"/>
    <property type="match status" value="2"/>
</dbReference>
<dbReference type="InterPro" id="IPR023213">
    <property type="entry name" value="CAT-like_dom_sf"/>
</dbReference>
<dbReference type="InterPro" id="IPR009081">
    <property type="entry name" value="PP-bd_ACP"/>
</dbReference>
<dbReference type="InterPro" id="IPR036736">
    <property type="entry name" value="ACP-like_sf"/>
</dbReference>
<comment type="similarity">
    <text evidence="2">Belongs to the ATP-dependent AMP-binding enzyme family.</text>
</comment>
<evidence type="ECO:0000256" key="2">
    <source>
        <dbReference type="ARBA" id="ARBA00006432"/>
    </source>
</evidence>
<dbReference type="InterPro" id="IPR010071">
    <property type="entry name" value="AA_adenyl_dom"/>
</dbReference>
<dbReference type="Pfam" id="PF00501">
    <property type="entry name" value="AMP-binding"/>
    <property type="match status" value="1"/>
</dbReference>
<dbReference type="FunFam" id="2.30.38.10:FF:000001">
    <property type="entry name" value="Non-ribosomal peptide synthetase PvdI"/>
    <property type="match status" value="1"/>
</dbReference>
<name>A0A2T5I3K7_9PROT</name>
<dbReference type="FunFam" id="3.40.50.12780:FF:000012">
    <property type="entry name" value="Non-ribosomal peptide synthetase"/>
    <property type="match status" value="1"/>
</dbReference>
<dbReference type="SUPFAM" id="SSF56801">
    <property type="entry name" value="Acetyl-CoA synthetase-like"/>
    <property type="match status" value="1"/>
</dbReference>
<dbReference type="GO" id="GO:0003824">
    <property type="term" value="F:catalytic activity"/>
    <property type="evidence" value="ECO:0007669"/>
    <property type="project" value="InterPro"/>
</dbReference>
<evidence type="ECO:0000256" key="4">
    <source>
        <dbReference type="ARBA" id="ARBA00022553"/>
    </source>
</evidence>
<dbReference type="InterPro" id="IPR000873">
    <property type="entry name" value="AMP-dep_synth/lig_dom"/>
</dbReference>
<dbReference type="PANTHER" id="PTHR45527:SF1">
    <property type="entry name" value="FATTY ACID SYNTHASE"/>
    <property type="match status" value="1"/>
</dbReference>
<keyword evidence="4" id="KW-0597">Phosphoprotein</keyword>
<dbReference type="FunFam" id="3.40.50.980:FF:000001">
    <property type="entry name" value="Non-ribosomal peptide synthetase"/>
    <property type="match status" value="1"/>
</dbReference>
<dbReference type="FunFam" id="1.10.1200.10:FF:000005">
    <property type="entry name" value="Nonribosomal peptide synthetase 1"/>
    <property type="match status" value="1"/>
</dbReference>
<evidence type="ECO:0000259" key="5">
    <source>
        <dbReference type="PROSITE" id="PS50075"/>
    </source>
</evidence>
<accession>A0A2T5I3K7</accession>
<dbReference type="Gene3D" id="1.10.1200.10">
    <property type="entry name" value="ACP-like"/>
    <property type="match status" value="1"/>
</dbReference>
<protein>
    <submittedName>
        <fullName evidence="6">Amino acid adenylation domain-containing protein</fullName>
    </submittedName>
</protein>
<dbReference type="Gene3D" id="3.40.50.980">
    <property type="match status" value="2"/>
</dbReference>